<dbReference type="PANTHER" id="PTHR30136">
    <property type="entry name" value="HELIX-TURN-HELIX TRANSCRIPTIONAL REGULATOR, ICLR FAMILY"/>
    <property type="match status" value="1"/>
</dbReference>
<feature type="domain" description="IclR-ED" evidence="6">
    <location>
        <begin position="88"/>
        <end position="270"/>
    </location>
</feature>
<dbReference type="Pfam" id="PF09339">
    <property type="entry name" value="HTH_IclR"/>
    <property type="match status" value="1"/>
</dbReference>
<dbReference type="InterPro" id="IPR011991">
    <property type="entry name" value="ArsR-like_HTH"/>
</dbReference>
<dbReference type="RefSeq" id="WP_148033450.1">
    <property type="nucleotide sequence ID" value="NZ_BAABFD010000014.1"/>
</dbReference>
<comment type="caution">
    <text evidence="7">The sequence shown here is derived from an EMBL/GenBank/DDBJ whole genome shotgun (WGS) entry which is preliminary data.</text>
</comment>
<dbReference type="Proteomes" id="UP001212498">
    <property type="component" value="Unassembled WGS sequence"/>
</dbReference>
<dbReference type="PANTHER" id="PTHR30136:SF24">
    <property type="entry name" value="HTH-TYPE TRANSCRIPTIONAL REPRESSOR ALLR"/>
    <property type="match status" value="1"/>
</dbReference>
<evidence type="ECO:0000256" key="1">
    <source>
        <dbReference type="ARBA" id="ARBA00023015"/>
    </source>
</evidence>
<keyword evidence="2" id="KW-0238">DNA-binding</keyword>
<dbReference type="InterPro" id="IPR036390">
    <property type="entry name" value="WH_DNA-bd_sf"/>
</dbReference>
<sequence>MPTKNAGTATSGKAPARENSGQAIATVERAADVLMHFAETPSNTLGVTEIAEALGMSKAAVHRILASLRVRGLIELDQSTRRYSLGVGAMRLGLAYLDRIDVRRIAAPELVTLSQRTDETATLSIRTGNYRIYVDQVTPAREVIMSVNLGVAHPLHAGASSKAFLAFLTEEEMENYLSLGALEPLTGNTIVDKARLRRELASIREGGYAQSFSERMSGAASVAAPILDHHGRPVAVVSVCGPVERFRAEVGECVARLLESTARLSAQMGWNASERG</sequence>
<accession>A0ABT4TC19</accession>
<dbReference type="CDD" id="cd00090">
    <property type="entry name" value="HTH_ARSR"/>
    <property type="match status" value="1"/>
</dbReference>
<keyword evidence="8" id="KW-1185">Reference proteome</keyword>
<evidence type="ECO:0000256" key="2">
    <source>
        <dbReference type="ARBA" id="ARBA00023125"/>
    </source>
</evidence>
<feature type="domain" description="HTH iclR-type" evidence="5">
    <location>
        <begin position="24"/>
        <end position="87"/>
    </location>
</feature>
<dbReference type="InterPro" id="IPR005471">
    <property type="entry name" value="Tscrpt_reg_IclR_N"/>
</dbReference>
<name>A0ABT4TC19_9ACTN</name>
<dbReference type="SUPFAM" id="SSF46785">
    <property type="entry name" value="Winged helix' DNA-binding domain"/>
    <property type="match status" value="1"/>
</dbReference>
<evidence type="ECO:0000313" key="7">
    <source>
        <dbReference type="EMBL" id="MDA0647056.1"/>
    </source>
</evidence>
<dbReference type="InterPro" id="IPR029016">
    <property type="entry name" value="GAF-like_dom_sf"/>
</dbReference>
<dbReference type="SMART" id="SM00346">
    <property type="entry name" value="HTH_ICLR"/>
    <property type="match status" value="1"/>
</dbReference>
<proteinExistence type="predicted"/>
<dbReference type="InterPro" id="IPR050707">
    <property type="entry name" value="HTH_MetabolicPath_Reg"/>
</dbReference>
<dbReference type="InterPro" id="IPR014757">
    <property type="entry name" value="Tscrpt_reg_IclR_C"/>
</dbReference>
<dbReference type="PROSITE" id="PS51077">
    <property type="entry name" value="HTH_ICLR"/>
    <property type="match status" value="1"/>
</dbReference>
<dbReference type="Gene3D" id="3.30.450.40">
    <property type="match status" value="1"/>
</dbReference>
<dbReference type="Pfam" id="PF01614">
    <property type="entry name" value="IclR_C"/>
    <property type="match status" value="1"/>
</dbReference>
<feature type="region of interest" description="Disordered" evidence="4">
    <location>
        <begin position="1"/>
        <end position="21"/>
    </location>
</feature>
<evidence type="ECO:0000313" key="8">
    <source>
        <dbReference type="Proteomes" id="UP001212498"/>
    </source>
</evidence>
<evidence type="ECO:0000256" key="4">
    <source>
        <dbReference type="SAM" id="MobiDB-lite"/>
    </source>
</evidence>
<evidence type="ECO:0000256" key="3">
    <source>
        <dbReference type="ARBA" id="ARBA00023163"/>
    </source>
</evidence>
<dbReference type="PROSITE" id="PS51078">
    <property type="entry name" value="ICLR_ED"/>
    <property type="match status" value="1"/>
</dbReference>
<dbReference type="Gene3D" id="1.10.10.10">
    <property type="entry name" value="Winged helix-like DNA-binding domain superfamily/Winged helix DNA-binding domain"/>
    <property type="match status" value="1"/>
</dbReference>
<keyword evidence="1" id="KW-0805">Transcription regulation</keyword>
<keyword evidence="3" id="KW-0804">Transcription</keyword>
<organism evidence="7 8">
    <name type="scientific">Nonomuraea ferruginea</name>
    <dbReference type="NCBI Taxonomy" id="46174"/>
    <lineage>
        <taxon>Bacteria</taxon>
        <taxon>Bacillati</taxon>
        <taxon>Actinomycetota</taxon>
        <taxon>Actinomycetes</taxon>
        <taxon>Streptosporangiales</taxon>
        <taxon>Streptosporangiaceae</taxon>
        <taxon>Nonomuraea</taxon>
    </lineage>
</organism>
<feature type="compositionally biased region" description="Polar residues" evidence="4">
    <location>
        <begin position="1"/>
        <end position="11"/>
    </location>
</feature>
<evidence type="ECO:0000259" key="6">
    <source>
        <dbReference type="PROSITE" id="PS51078"/>
    </source>
</evidence>
<dbReference type="InterPro" id="IPR036388">
    <property type="entry name" value="WH-like_DNA-bd_sf"/>
</dbReference>
<reference evidence="7 8" key="1">
    <citation type="submission" date="2022-11" db="EMBL/GenBank/DDBJ databases">
        <title>Nonomuraea corallina sp. nov., a new species of the genus Nonomuraea isolated from sea side sediment in Thai sea.</title>
        <authorList>
            <person name="Ngamcharungchit C."/>
            <person name="Matsumoto A."/>
            <person name="Suriyachadkun C."/>
            <person name="Panbangred W."/>
            <person name="Inahashi Y."/>
            <person name="Intra B."/>
        </authorList>
    </citation>
    <scope>NUCLEOTIDE SEQUENCE [LARGE SCALE GENOMIC DNA]</scope>
    <source>
        <strain evidence="7 8">DSM 43553</strain>
    </source>
</reference>
<dbReference type="EMBL" id="JAPNUD010000250">
    <property type="protein sequence ID" value="MDA0647056.1"/>
    <property type="molecule type" value="Genomic_DNA"/>
</dbReference>
<protein>
    <submittedName>
        <fullName evidence="7">IclR family transcriptional regulator</fullName>
    </submittedName>
</protein>
<dbReference type="SUPFAM" id="SSF55781">
    <property type="entry name" value="GAF domain-like"/>
    <property type="match status" value="1"/>
</dbReference>
<gene>
    <name evidence="7" type="ORF">OUY24_41075</name>
</gene>
<evidence type="ECO:0000259" key="5">
    <source>
        <dbReference type="PROSITE" id="PS51077"/>
    </source>
</evidence>